<dbReference type="InterPro" id="IPR026881">
    <property type="entry name" value="WYL_dom"/>
</dbReference>
<evidence type="ECO:0000313" key="4">
    <source>
        <dbReference type="EMBL" id="KAF0675124.1"/>
    </source>
</evidence>
<dbReference type="EC" id="6.3.4.15" evidence="4"/>
<evidence type="ECO:0000313" key="5">
    <source>
        <dbReference type="Proteomes" id="UP000698242"/>
    </source>
</evidence>
<gene>
    <name evidence="4" type="ORF">PMES_02550</name>
</gene>
<dbReference type="InterPro" id="IPR036388">
    <property type="entry name" value="WH-like_DNA-bd_sf"/>
</dbReference>
<proteinExistence type="predicted"/>
<feature type="domain" description="HTH deoR-type" evidence="3">
    <location>
        <begin position="3"/>
        <end position="58"/>
    </location>
</feature>
<dbReference type="Pfam" id="PF08279">
    <property type="entry name" value="HTH_11"/>
    <property type="match status" value="1"/>
</dbReference>
<dbReference type="Pfam" id="PF13280">
    <property type="entry name" value="WYL"/>
    <property type="match status" value="1"/>
</dbReference>
<accession>A0A921NRQ3</accession>
<dbReference type="PROSITE" id="PS51000">
    <property type="entry name" value="HTH_DEOR_2"/>
    <property type="match status" value="1"/>
</dbReference>
<reference evidence="4" key="1">
    <citation type="submission" date="2013-03" db="EMBL/GenBank/DDBJ databases">
        <title>Genome Sequence of the Profundibacterium mesophilum strain KAUST100406-0324T from Red Sea, a novel genus in the family Rhodobacteraceae.</title>
        <authorList>
            <person name="Essack M."/>
            <person name="Alam I."/>
            <person name="Lafi F."/>
            <person name="Alawi W."/>
            <person name="Kamanu F."/>
            <person name="Al-Suwailem A."/>
            <person name="Lee O.O."/>
            <person name="Xu Y."/>
            <person name="Bajic V."/>
            <person name="Qian P.-Y."/>
            <person name="Archer J."/>
        </authorList>
    </citation>
    <scope>NUCLEOTIDE SEQUENCE</scope>
    <source>
        <strain evidence="4">KAUST100406-0324</strain>
    </source>
</reference>
<dbReference type="Proteomes" id="UP000698242">
    <property type="component" value="Unassembled WGS sequence"/>
</dbReference>
<organism evidence="4 5">
    <name type="scientific">Profundibacterium mesophilum KAUST100406-0324</name>
    <dbReference type="NCBI Taxonomy" id="1037889"/>
    <lineage>
        <taxon>Bacteria</taxon>
        <taxon>Pseudomonadati</taxon>
        <taxon>Pseudomonadota</taxon>
        <taxon>Alphaproteobacteria</taxon>
        <taxon>Rhodobacterales</taxon>
        <taxon>Roseobacteraceae</taxon>
        <taxon>Profundibacterium</taxon>
    </lineage>
</organism>
<dbReference type="OrthoDB" id="9807255at2"/>
<dbReference type="InterPro" id="IPR051534">
    <property type="entry name" value="CBASS_pafABC_assoc_protein"/>
</dbReference>
<evidence type="ECO:0000256" key="2">
    <source>
        <dbReference type="ARBA" id="ARBA00023163"/>
    </source>
</evidence>
<dbReference type="InterPro" id="IPR036390">
    <property type="entry name" value="WH_DNA-bd_sf"/>
</dbReference>
<keyword evidence="4" id="KW-0436">Ligase</keyword>
<dbReference type="GO" id="GO:0004077">
    <property type="term" value="F:biotin--[biotin carboxyl-carrier protein] ligase activity"/>
    <property type="evidence" value="ECO:0007669"/>
    <property type="project" value="UniProtKB-EC"/>
</dbReference>
<dbReference type="AlphaFoldDB" id="A0A921NRQ3"/>
<keyword evidence="5" id="KW-1185">Reference proteome</keyword>
<dbReference type="PANTHER" id="PTHR34580">
    <property type="match status" value="1"/>
</dbReference>
<sequence length="229" mass="25727">MRRTDRLYEIIQVMRDGRVHRAEWLARRLGVSLRTIYRDLETLMGSGIPVEGRRGAGYQMTAPVTLPPLNLSLTELEALHLGLAVVGETADPELSDAAARLSAKIDAVLPEDRSSPPKGFGFAVYPFADAAYGFRHLPQIRAAIRARQKLSVEMAETGDAPRTRRIRPLQLDYWGRLWTVTVWCETTGRFAVLRADRIETLKVLPQLFVEEPGKTLSDYREAQAARKEG</sequence>
<comment type="caution">
    <text evidence="4">The sequence shown here is derived from an EMBL/GenBank/DDBJ whole genome shotgun (WGS) entry which is preliminary data.</text>
</comment>
<dbReference type="GO" id="GO:0003700">
    <property type="term" value="F:DNA-binding transcription factor activity"/>
    <property type="evidence" value="ECO:0007669"/>
    <property type="project" value="InterPro"/>
</dbReference>
<dbReference type="SUPFAM" id="SSF46785">
    <property type="entry name" value="Winged helix' DNA-binding domain"/>
    <property type="match status" value="1"/>
</dbReference>
<dbReference type="EMBL" id="APKE01000030">
    <property type="protein sequence ID" value="KAF0675124.1"/>
    <property type="molecule type" value="Genomic_DNA"/>
</dbReference>
<name>A0A921NRQ3_9RHOB</name>
<keyword evidence="1" id="KW-0805">Transcription regulation</keyword>
<dbReference type="Gene3D" id="1.10.10.10">
    <property type="entry name" value="Winged helix-like DNA-binding domain superfamily/Winged helix DNA-binding domain"/>
    <property type="match status" value="1"/>
</dbReference>
<keyword evidence="2" id="KW-0804">Transcription</keyword>
<evidence type="ECO:0000259" key="3">
    <source>
        <dbReference type="PROSITE" id="PS51000"/>
    </source>
</evidence>
<dbReference type="RefSeq" id="WP_159966083.1">
    <property type="nucleotide sequence ID" value="NZ_APKE01000030.1"/>
</dbReference>
<evidence type="ECO:0000256" key="1">
    <source>
        <dbReference type="ARBA" id="ARBA00023015"/>
    </source>
</evidence>
<protein>
    <submittedName>
        <fullName evidence="4">BirA family transcriptional regulator biotin operon repressor biotin-acetyl-CoA-carboxylase ligase</fullName>
        <ecNumber evidence="4">6.3.4.15</ecNumber>
    </submittedName>
</protein>
<dbReference type="InterPro" id="IPR013196">
    <property type="entry name" value="HTH_11"/>
</dbReference>
<dbReference type="InterPro" id="IPR001034">
    <property type="entry name" value="DeoR_HTH"/>
</dbReference>
<dbReference type="PROSITE" id="PS52050">
    <property type="entry name" value="WYL"/>
    <property type="match status" value="1"/>
</dbReference>
<dbReference type="PANTHER" id="PTHR34580:SF3">
    <property type="entry name" value="PROTEIN PAFB"/>
    <property type="match status" value="1"/>
</dbReference>